<reference evidence="8 9" key="1">
    <citation type="submission" date="2018-10" db="EMBL/GenBank/DDBJ databases">
        <authorList>
            <person name="Li J."/>
        </authorList>
    </citation>
    <scope>NUCLEOTIDE SEQUENCE [LARGE SCALE GENOMIC DNA]</scope>
    <source>
        <strain evidence="8 9">CCTCC AB209002</strain>
    </source>
</reference>
<dbReference type="PANTHER" id="PTHR47053">
    <property type="entry name" value="MUREIN DD-ENDOPEPTIDASE MEPH-RELATED"/>
    <property type="match status" value="1"/>
</dbReference>
<keyword evidence="9" id="KW-1185">Reference proteome</keyword>
<sequence length="327" mass="33878">MSEGRKPTAGPGTGRLIRSFPCAVKPDIHCERDSSALPLCEAPDVPTVATRSHPDSVGDSLQPMGSDTGSNQDVAYSRRAVAGAAAASSARPSAAAKSSTWKTWRSTAIMALVVPGLFATVALPAYAFSPIEENAAGSSTLQSLKESGAQSLSVDAGVTANAVARDGYSATTEAELATARAAAEAEARRATFVSTQKTFAGPSAEDHLANPSYPSFSLDQVFAVALQYQGVPYVYGGATPAGFDCSGFVKYVYAQFGINMPHSSTAQGNMGTRISVADAVPGDLVVSAGHIGFYAGNNMILHASRPGTPLRIGPIYADNWWIVRIGI</sequence>
<protein>
    <submittedName>
        <fullName evidence="8">NlpC/P60 family protein</fullName>
    </submittedName>
</protein>
<proteinExistence type="inferred from homology"/>
<comment type="similarity">
    <text evidence="1">Belongs to the peptidase C40 family.</text>
</comment>
<dbReference type="Pfam" id="PF00877">
    <property type="entry name" value="NLPC_P60"/>
    <property type="match status" value="1"/>
</dbReference>
<dbReference type="EMBL" id="RCUV01000006">
    <property type="protein sequence ID" value="RLP72139.1"/>
    <property type="molecule type" value="Genomic_DNA"/>
</dbReference>
<evidence type="ECO:0000313" key="9">
    <source>
        <dbReference type="Proteomes" id="UP000270299"/>
    </source>
</evidence>
<evidence type="ECO:0000256" key="2">
    <source>
        <dbReference type="ARBA" id="ARBA00022670"/>
    </source>
</evidence>
<feature type="region of interest" description="Disordered" evidence="5">
    <location>
        <begin position="48"/>
        <end position="72"/>
    </location>
</feature>
<evidence type="ECO:0000313" key="8">
    <source>
        <dbReference type="EMBL" id="RLP72139.1"/>
    </source>
</evidence>
<evidence type="ECO:0000256" key="1">
    <source>
        <dbReference type="ARBA" id="ARBA00007074"/>
    </source>
</evidence>
<feature type="compositionally biased region" description="Polar residues" evidence="5">
    <location>
        <begin position="63"/>
        <end position="72"/>
    </location>
</feature>
<keyword evidence="2" id="KW-0645">Protease</keyword>
<dbReference type="AlphaFoldDB" id="A0A3L6ZW79"/>
<dbReference type="PANTHER" id="PTHR47053:SF1">
    <property type="entry name" value="MUREIN DD-ENDOPEPTIDASE MEPH-RELATED"/>
    <property type="match status" value="1"/>
</dbReference>
<dbReference type="OrthoDB" id="9815778at2"/>
<dbReference type="GO" id="GO:0008234">
    <property type="term" value="F:cysteine-type peptidase activity"/>
    <property type="evidence" value="ECO:0007669"/>
    <property type="project" value="UniProtKB-KW"/>
</dbReference>
<keyword evidence="6" id="KW-1133">Transmembrane helix</keyword>
<feature type="transmembrane region" description="Helical" evidence="6">
    <location>
        <begin position="107"/>
        <end position="128"/>
    </location>
</feature>
<keyword evidence="4" id="KW-0788">Thiol protease</keyword>
<name>A0A3L6ZW79_9MICO</name>
<evidence type="ECO:0000256" key="5">
    <source>
        <dbReference type="SAM" id="MobiDB-lite"/>
    </source>
</evidence>
<dbReference type="Proteomes" id="UP000270299">
    <property type="component" value="Unassembled WGS sequence"/>
</dbReference>
<dbReference type="GO" id="GO:0006508">
    <property type="term" value="P:proteolysis"/>
    <property type="evidence" value="ECO:0007669"/>
    <property type="project" value="UniProtKB-KW"/>
</dbReference>
<dbReference type="Gene3D" id="3.90.1720.10">
    <property type="entry name" value="endopeptidase domain like (from Nostoc punctiforme)"/>
    <property type="match status" value="1"/>
</dbReference>
<evidence type="ECO:0000256" key="3">
    <source>
        <dbReference type="ARBA" id="ARBA00022801"/>
    </source>
</evidence>
<keyword evidence="6" id="KW-0472">Membrane</keyword>
<comment type="caution">
    <text evidence="8">The sequence shown here is derived from an EMBL/GenBank/DDBJ whole genome shotgun (WGS) entry which is preliminary data.</text>
</comment>
<evidence type="ECO:0000256" key="4">
    <source>
        <dbReference type="ARBA" id="ARBA00022807"/>
    </source>
</evidence>
<dbReference type="SUPFAM" id="SSF54001">
    <property type="entry name" value="Cysteine proteinases"/>
    <property type="match status" value="1"/>
</dbReference>
<dbReference type="InterPro" id="IPR038765">
    <property type="entry name" value="Papain-like_cys_pep_sf"/>
</dbReference>
<feature type="domain" description="NlpC/P60" evidence="7">
    <location>
        <begin position="215"/>
        <end position="327"/>
    </location>
</feature>
<dbReference type="InterPro" id="IPR051202">
    <property type="entry name" value="Peptidase_C40"/>
</dbReference>
<evidence type="ECO:0000259" key="7">
    <source>
        <dbReference type="PROSITE" id="PS51935"/>
    </source>
</evidence>
<keyword evidence="6" id="KW-0812">Transmembrane</keyword>
<accession>A0A3L6ZW79</accession>
<organism evidence="8 9">
    <name type="scientific">Mycetocola manganoxydans</name>
    <dbReference type="NCBI Taxonomy" id="699879"/>
    <lineage>
        <taxon>Bacteria</taxon>
        <taxon>Bacillati</taxon>
        <taxon>Actinomycetota</taxon>
        <taxon>Actinomycetes</taxon>
        <taxon>Micrococcales</taxon>
        <taxon>Microbacteriaceae</taxon>
        <taxon>Mycetocola</taxon>
    </lineage>
</organism>
<keyword evidence="3" id="KW-0378">Hydrolase</keyword>
<dbReference type="PROSITE" id="PS51935">
    <property type="entry name" value="NLPC_P60"/>
    <property type="match status" value="1"/>
</dbReference>
<dbReference type="InterPro" id="IPR000064">
    <property type="entry name" value="NLP_P60_dom"/>
</dbReference>
<gene>
    <name evidence="8" type="ORF">D9V29_06830</name>
</gene>
<evidence type="ECO:0000256" key="6">
    <source>
        <dbReference type="SAM" id="Phobius"/>
    </source>
</evidence>